<evidence type="ECO:0000256" key="1">
    <source>
        <dbReference type="SAM" id="Coils"/>
    </source>
</evidence>
<keyword evidence="2" id="KW-1133">Transmembrane helix</keyword>
<evidence type="ECO:0000256" key="2">
    <source>
        <dbReference type="SAM" id="Phobius"/>
    </source>
</evidence>
<evidence type="ECO:0000313" key="5">
    <source>
        <dbReference type="Proteomes" id="UP000774935"/>
    </source>
</evidence>
<feature type="coiled-coil region" evidence="1">
    <location>
        <begin position="32"/>
        <end position="59"/>
    </location>
</feature>
<evidence type="ECO:0000256" key="3">
    <source>
        <dbReference type="SAM" id="SignalP"/>
    </source>
</evidence>
<keyword evidence="5" id="KW-1185">Reference proteome</keyword>
<evidence type="ECO:0000313" key="4">
    <source>
        <dbReference type="EMBL" id="MBW3366869.1"/>
    </source>
</evidence>
<gene>
    <name evidence="4" type="ORF">KYK27_17550</name>
</gene>
<keyword evidence="2" id="KW-0812">Transmembrane</keyword>
<sequence length="204" mass="23355">MTMKKNVILLLVLLCAVFSNMQAQDAPSKEKEKAQEDKIARLMSEREQLVLEYQYLNQQNNSFWGNKSKKDLLSIVDTLKELIRKDSELIAAVKEASIKKIAKSTVENQRSGKQIVVDQRQINNRIQGLQNQVDGLQNQLKKRERIVKDLELQLQEAQEKRYGKDKVITVLAIVSAILLLYAIILQVRLSNAKAKPKTTRKKNA</sequence>
<dbReference type="EMBL" id="JAHWXQ010000007">
    <property type="protein sequence ID" value="MBW3366869.1"/>
    <property type="molecule type" value="Genomic_DNA"/>
</dbReference>
<reference evidence="4 5" key="1">
    <citation type="submission" date="2021-07" db="EMBL/GenBank/DDBJ databases">
        <authorList>
            <person name="Kim M.K."/>
        </authorList>
    </citation>
    <scope>NUCLEOTIDE SEQUENCE [LARGE SCALE GENOMIC DNA]</scope>
    <source>
        <strain evidence="4 5">HLY7-15</strain>
    </source>
</reference>
<name>A0ABS6XFV9_9BACT</name>
<comment type="caution">
    <text evidence="4">The sequence shown here is derived from an EMBL/GenBank/DDBJ whole genome shotgun (WGS) entry which is preliminary data.</text>
</comment>
<feature type="chain" id="PRO_5045718534" evidence="3">
    <location>
        <begin position="24"/>
        <end position="204"/>
    </location>
</feature>
<feature type="coiled-coil region" evidence="1">
    <location>
        <begin position="119"/>
        <end position="160"/>
    </location>
</feature>
<feature type="transmembrane region" description="Helical" evidence="2">
    <location>
        <begin position="167"/>
        <end position="187"/>
    </location>
</feature>
<organism evidence="4 5">
    <name type="scientific">Pontibacter populi</name>
    <dbReference type="NCBI Taxonomy" id="890055"/>
    <lineage>
        <taxon>Bacteria</taxon>
        <taxon>Pseudomonadati</taxon>
        <taxon>Bacteroidota</taxon>
        <taxon>Cytophagia</taxon>
        <taxon>Cytophagales</taxon>
        <taxon>Hymenobacteraceae</taxon>
        <taxon>Pontibacter</taxon>
    </lineage>
</organism>
<feature type="signal peptide" evidence="3">
    <location>
        <begin position="1"/>
        <end position="23"/>
    </location>
</feature>
<keyword evidence="3" id="KW-0732">Signal</keyword>
<dbReference type="Proteomes" id="UP000774935">
    <property type="component" value="Unassembled WGS sequence"/>
</dbReference>
<keyword evidence="1" id="KW-0175">Coiled coil</keyword>
<keyword evidence="2" id="KW-0472">Membrane</keyword>
<accession>A0ABS6XFV9</accession>
<proteinExistence type="predicted"/>
<protein>
    <submittedName>
        <fullName evidence="4">Uncharacterized protein</fullName>
    </submittedName>
</protein>